<evidence type="ECO:0000259" key="14">
    <source>
        <dbReference type="PROSITE" id="PS50109"/>
    </source>
</evidence>
<dbReference type="EC" id="2.7.13.3" evidence="2"/>
<feature type="modified residue" description="Phosphohistidine" evidence="12">
    <location>
        <position position="46"/>
    </location>
</feature>
<dbReference type="Gene3D" id="2.30.30.40">
    <property type="entry name" value="SH3 Domains"/>
    <property type="match status" value="1"/>
</dbReference>
<evidence type="ECO:0000256" key="9">
    <source>
        <dbReference type="ARBA" id="ARBA00022840"/>
    </source>
</evidence>
<comment type="function">
    <text evidence="11">Involved in the transmission of sensory signals from the chemoreceptors to the flagellar motors. CheA is autophosphorylated; it can transfer its phosphate group to either CheB or CheY.</text>
</comment>
<accession>A0ABQ0C8I1</accession>
<evidence type="ECO:0000256" key="3">
    <source>
        <dbReference type="ARBA" id="ARBA00021495"/>
    </source>
</evidence>
<dbReference type="PANTHER" id="PTHR43395">
    <property type="entry name" value="SENSOR HISTIDINE KINASE CHEA"/>
    <property type="match status" value="1"/>
</dbReference>
<dbReference type="PROSITE" id="PS50894">
    <property type="entry name" value="HPT"/>
    <property type="match status" value="1"/>
</dbReference>
<dbReference type="InterPro" id="IPR037006">
    <property type="entry name" value="CheA-like_homodim_sf"/>
</dbReference>
<dbReference type="Pfam" id="PF01584">
    <property type="entry name" value="CheW"/>
    <property type="match status" value="1"/>
</dbReference>
<dbReference type="CDD" id="cd00731">
    <property type="entry name" value="CheA_reg"/>
    <property type="match status" value="1"/>
</dbReference>
<dbReference type="InterPro" id="IPR008207">
    <property type="entry name" value="Sig_transdc_His_kin_Hpt_dom"/>
</dbReference>
<dbReference type="InterPro" id="IPR005467">
    <property type="entry name" value="His_kinase_dom"/>
</dbReference>
<evidence type="ECO:0000313" key="17">
    <source>
        <dbReference type="EMBL" id="GAB0057191.1"/>
    </source>
</evidence>
<dbReference type="CDD" id="cd00088">
    <property type="entry name" value="HPT"/>
    <property type="match status" value="1"/>
</dbReference>
<evidence type="ECO:0000256" key="10">
    <source>
        <dbReference type="ARBA" id="ARBA00023012"/>
    </source>
</evidence>
<keyword evidence="10" id="KW-0902">Two-component regulatory system</keyword>
<evidence type="ECO:0000259" key="16">
    <source>
        <dbReference type="PROSITE" id="PS50894"/>
    </source>
</evidence>
<evidence type="ECO:0000256" key="7">
    <source>
        <dbReference type="ARBA" id="ARBA00022741"/>
    </source>
</evidence>
<evidence type="ECO:0000256" key="4">
    <source>
        <dbReference type="ARBA" id="ARBA00022500"/>
    </source>
</evidence>
<dbReference type="InterPro" id="IPR036097">
    <property type="entry name" value="HisK_dim/P_sf"/>
</dbReference>
<evidence type="ECO:0000256" key="2">
    <source>
        <dbReference type="ARBA" id="ARBA00012438"/>
    </source>
</evidence>
<dbReference type="CDD" id="cd16916">
    <property type="entry name" value="HATPase_CheA-like"/>
    <property type="match status" value="1"/>
</dbReference>
<evidence type="ECO:0000256" key="8">
    <source>
        <dbReference type="ARBA" id="ARBA00022777"/>
    </source>
</evidence>
<dbReference type="PRINTS" id="PR00344">
    <property type="entry name" value="BCTRLSENSOR"/>
</dbReference>
<keyword evidence="18" id="KW-1185">Reference proteome</keyword>
<dbReference type="PROSITE" id="PS50851">
    <property type="entry name" value="CHEW"/>
    <property type="match status" value="1"/>
</dbReference>
<keyword evidence="4" id="KW-0145">Chemotaxis</keyword>
<reference evidence="17 18" key="2">
    <citation type="submission" date="2024-09" db="EMBL/GenBank/DDBJ databases">
        <title>Draft genome sequence of Candidatus Magnetaquicoccaceae bacterium FCR-1.</title>
        <authorList>
            <person name="Shimoshige H."/>
            <person name="Shimamura S."/>
            <person name="Taoka A."/>
            <person name="Kobayashi H."/>
            <person name="Maekawa T."/>
        </authorList>
    </citation>
    <scope>NUCLEOTIDE SEQUENCE [LARGE SCALE GENOMIC DNA]</scope>
    <source>
        <strain evidence="17 18">FCR-1</strain>
    </source>
</reference>
<feature type="domain" description="CheW-like" evidence="15">
    <location>
        <begin position="566"/>
        <end position="698"/>
    </location>
</feature>
<evidence type="ECO:0000256" key="13">
    <source>
        <dbReference type="SAM" id="MobiDB-lite"/>
    </source>
</evidence>
<evidence type="ECO:0000256" key="12">
    <source>
        <dbReference type="PROSITE-ProRule" id="PRU00110"/>
    </source>
</evidence>
<dbReference type="RefSeq" id="WP_420904894.1">
    <property type="nucleotide sequence ID" value="NZ_BAAFGK010000004.1"/>
</dbReference>
<dbReference type="SMART" id="SM00387">
    <property type="entry name" value="HATPase_c"/>
    <property type="match status" value="1"/>
</dbReference>
<evidence type="ECO:0000313" key="18">
    <source>
        <dbReference type="Proteomes" id="UP001628193"/>
    </source>
</evidence>
<dbReference type="SUPFAM" id="SSF50341">
    <property type="entry name" value="CheW-like"/>
    <property type="match status" value="1"/>
</dbReference>
<comment type="catalytic activity">
    <reaction evidence="1">
        <text>ATP + protein L-histidine = ADP + protein N-phospho-L-histidine.</text>
        <dbReference type="EC" id="2.7.13.3"/>
    </reaction>
</comment>
<dbReference type="GO" id="GO:0004673">
    <property type="term" value="F:protein histidine kinase activity"/>
    <property type="evidence" value="ECO:0007669"/>
    <property type="project" value="UniProtKB-EC"/>
</dbReference>
<keyword evidence="5 12" id="KW-0597">Phosphoprotein</keyword>
<feature type="domain" description="Histidine kinase" evidence="14">
    <location>
        <begin position="316"/>
        <end position="564"/>
    </location>
</feature>
<dbReference type="Pfam" id="PF02895">
    <property type="entry name" value="H-kinase_dim"/>
    <property type="match status" value="1"/>
</dbReference>
<dbReference type="SMART" id="SM00260">
    <property type="entry name" value="CheW"/>
    <property type="match status" value="1"/>
</dbReference>
<proteinExistence type="predicted"/>
<dbReference type="SUPFAM" id="SSF55874">
    <property type="entry name" value="ATPase domain of HSP90 chaperone/DNA topoisomerase II/histidine kinase"/>
    <property type="match status" value="1"/>
</dbReference>
<sequence length="707" mass="77101">MNVEIDTSAFTEEAYELLSELEDSLLELEASPAEQELISRVFRAMHTIKGSGAMFGFDAVAEFTHEVETVFDMARNGTIPVTKQLIDLTLAARDQIRAMLDAAAGGEPADQANANKIIAGLRSLTPDKKSAGAAPASSGGAPGKGPAPAPAANESNIFRVRFVPNTDIFGTGTNPLLLLNELRDLGDCRVVAITDKIPEFEDMDPETCYTGWEIFLTAQIAENAIRDVFIFVEDECELNIRLIDRDQAMRDQQEGKKLGQILLERGDINPKELETALLPLGDRLVQAGVISHDKVKAALTEQQVVQEKQDKKKTAEAATSVRVPSDKLDNLVDLVGELVTMQARLTQTANTIGDHTLQLIAEEVERLTAELRDNTMSIRMLTIDTTFNKFKRLVRDLSTELGKEIELITSGGETELDKTVIDQLNDPLVHIIRNSIDHGVESPDVRRARGKNPVGKITLAAIHSGASVLIRVEDDGAGLDAAKLRAKGIEKGLISADDELTEKEAFLLIFAAGFSTAAKITNVSGRGVGMDVVRRSIEGLRGSIDVASVLGKGTTITLKLPLTLAIIEGLLVMVEDEYFVLPLAAVEECVELSREDVKKAHGRHVINVRGEIIPYIRIRDRFEISGTAPEIEQIVIAEVDEKRIGFVVDKVVGQHQTVIKTLGKNFQHSEEFSGATILGNGGVALILDLNKMVRYVEEEEIRELDAA</sequence>
<dbReference type="InterPro" id="IPR004358">
    <property type="entry name" value="Sig_transdc_His_kin-like_C"/>
</dbReference>
<dbReference type="PANTHER" id="PTHR43395:SF10">
    <property type="entry name" value="CHEMOTAXIS PROTEIN CHEA"/>
    <property type="match status" value="1"/>
</dbReference>
<dbReference type="InterPro" id="IPR036061">
    <property type="entry name" value="CheW-like_dom_sf"/>
</dbReference>
<dbReference type="Gene3D" id="1.20.120.160">
    <property type="entry name" value="HPT domain"/>
    <property type="match status" value="1"/>
</dbReference>
<dbReference type="PROSITE" id="PS50109">
    <property type="entry name" value="HIS_KIN"/>
    <property type="match status" value="1"/>
</dbReference>
<evidence type="ECO:0000256" key="1">
    <source>
        <dbReference type="ARBA" id="ARBA00000085"/>
    </source>
</evidence>
<keyword evidence="9" id="KW-0067">ATP-binding</keyword>
<keyword evidence="8" id="KW-0418">Kinase</keyword>
<dbReference type="InterPro" id="IPR002545">
    <property type="entry name" value="CheW-lke_dom"/>
</dbReference>
<dbReference type="Gene3D" id="3.30.565.10">
    <property type="entry name" value="Histidine kinase-like ATPase, C-terminal domain"/>
    <property type="match status" value="1"/>
</dbReference>
<evidence type="ECO:0000256" key="6">
    <source>
        <dbReference type="ARBA" id="ARBA00022679"/>
    </source>
</evidence>
<feature type="compositionally biased region" description="Low complexity" evidence="13">
    <location>
        <begin position="131"/>
        <end position="150"/>
    </location>
</feature>
<dbReference type="InterPro" id="IPR036890">
    <property type="entry name" value="HATPase_C_sf"/>
</dbReference>
<organism evidence="17 18">
    <name type="scientific">Candidatus Magnetaquiglobus chichijimensis</name>
    <dbReference type="NCBI Taxonomy" id="3141448"/>
    <lineage>
        <taxon>Bacteria</taxon>
        <taxon>Pseudomonadati</taxon>
        <taxon>Pseudomonadota</taxon>
        <taxon>Magnetococcia</taxon>
        <taxon>Magnetococcales</taxon>
        <taxon>Candidatus Magnetaquicoccaceae</taxon>
        <taxon>Candidatus Magnetaquiglobus</taxon>
    </lineage>
</organism>
<dbReference type="Pfam" id="PF01627">
    <property type="entry name" value="Hpt"/>
    <property type="match status" value="1"/>
</dbReference>
<feature type="domain" description="HPt" evidence="16">
    <location>
        <begin position="1"/>
        <end position="103"/>
    </location>
</feature>
<name>A0ABQ0C8I1_9PROT</name>
<keyword evidence="6 17" id="KW-0808">Transferase</keyword>
<dbReference type="InterPro" id="IPR003594">
    <property type="entry name" value="HATPase_dom"/>
</dbReference>
<feature type="region of interest" description="Disordered" evidence="13">
    <location>
        <begin position="128"/>
        <end position="150"/>
    </location>
</feature>
<dbReference type="Pfam" id="PF02518">
    <property type="entry name" value="HATPase_c"/>
    <property type="match status" value="1"/>
</dbReference>
<dbReference type="SUPFAM" id="SSF47226">
    <property type="entry name" value="Histidine-containing phosphotransfer domain, HPT domain"/>
    <property type="match status" value="1"/>
</dbReference>
<gene>
    <name evidence="17" type="primary">cheA</name>
    <name evidence="17" type="ORF">SIID45300_01514</name>
</gene>
<keyword evidence="7" id="KW-0547">Nucleotide-binding</keyword>
<dbReference type="Gene3D" id="1.10.287.560">
    <property type="entry name" value="Histidine kinase CheA-like, homodimeric domain"/>
    <property type="match status" value="1"/>
</dbReference>
<dbReference type="SMART" id="SM00073">
    <property type="entry name" value="HPT"/>
    <property type="match status" value="1"/>
</dbReference>
<dbReference type="InterPro" id="IPR051315">
    <property type="entry name" value="Bact_Chemotaxis_CheA"/>
</dbReference>
<dbReference type="SMART" id="SM01231">
    <property type="entry name" value="H-kinase_dim"/>
    <property type="match status" value="1"/>
</dbReference>
<comment type="caution">
    <text evidence="17">The sequence shown here is derived from an EMBL/GenBank/DDBJ whole genome shotgun (WGS) entry which is preliminary data.</text>
</comment>
<protein>
    <recommendedName>
        <fullName evidence="3">Chemotaxis protein CheA</fullName>
        <ecNumber evidence="2">2.7.13.3</ecNumber>
    </recommendedName>
</protein>
<evidence type="ECO:0000259" key="15">
    <source>
        <dbReference type="PROSITE" id="PS50851"/>
    </source>
</evidence>
<dbReference type="EMBL" id="BAAFGK010000004">
    <property type="protein sequence ID" value="GAB0057191.1"/>
    <property type="molecule type" value="Genomic_DNA"/>
</dbReference>
<evidence type="ECO:0000256" key="5">
    <source>
        <dbReference type="ARBA" id="ARBA00022553"/>
    </source>
</evidence>
<dbReference type="SUPFAM" id="SSF47384">
    <property type="entry name" value="Homodimeric domain of signal transducing histidine kinase"/>
    <property type="match status" value="1"/>
</dbReference>
<dbReference type="Proteomes" id="UP001628193">
    <property type="component" value="Unassembled WGS sequence"/>
</dbReference>
<dbReference type="InterPro" id="IPR004105">
    <property type="entry name" value="CheA-like_dim"/>
</dbReference>
<evidence type="ECO:0000256" key="11">
    <source>
        <dbReference type="ARBA" id="ARBA00035100"/>
    </source>
</evidence>
<dbReference type="InterPro" id="IPR036641">
    <property type="entry name" value="HPT_dom_sf"/>
</dbReference>
<reference evidence="17 18" key="1">
    <citation type="submission" date="2024-05" db="EMBL/GenBank/DDBJ databases">
        <authorList>
            <consortium name="Candidatus Magnetaquicoccaceae bacterium FCR-1 genome sequencing consortium"/>
            <person name="Shimoshige H."/>
            <person name="Shimamura S."/>
            <person name="Taoka A."/>
            <person name="Kobayashi H."/>
            <person name="Maekawa T."/>
        </authorList>
    </citation>
    <scope>NUCLEOTIDE SEQUENCE [LARGE SCALE GENOMIC DNA]</scope>
    <source>
        <strain evidence="17 18">FCR-1</strain>
    </source>
</reference>